<evidence type="ECO:0000259" key="4">
    <source>
        <dbReference type="Pfam" id="PF10502"/>
    </source>
</evidence>
<organism evidence="5 6">
    <name type="scientific">Streptosporangium sandarakinum</name>
    <dbReference type="NCBI Taxonomy" id="1260955"/>
    <lineage>
        <taxon>Bacteria</taxon>
        <taxon>Bacillati</taxon>
        <taxon>Actinomycetota</taxon>
        <taxon>Actinomycetes</taxon>
        <taxon>Streptosporangiales</taxon>
        <taxon>Streptosporangiaceae</taxon>
        <taxon>Streptosporangium</taxon>
    </lineage>
</organism>
<reference evidence="5 6" key="1">
    <citation type="submission" date="2020-07" db="EMBL/GenBank/DDBJ databases">
        <title>Sequencing the genomes of 1000 actinobacteria strains.</title>
        <authorList>
            <person name="Klenk H.-P."/>
        </authorList>
    </citation>
    <scope>NUCLEOTIDE SEQUENCE [LARGE SCALE GENOMIC DNA]</scope>
    <source>
        <strain evidence="5 6">DSM 45763</strain>
    </source>
</reference>
<dbReference type="GO" id="GO:0006465">
    <property type="term" value="P:signal peptide processing"/>
    <property type="evidence" value="ECO:0007669"/>
    <property type="project" value="InterPro"/>
</dbReference>
<evidence type="ECO:0000313" key="6">
    <source>
        <dbReference type="Proteomes" id="UP000576393"/>
    </source>
</evidence>
<comment type="similarity">
    <text evidence="2">Belongs to the peptidase S26 family.</text>
</comment>
<evidence type="ECO:0000256" key="2">
    <source>
        <dbReference type="ARBA" id="ARBA00009370"/>
    </source>
</evidence>
<dbReference type="InterPro" id="IPR019533">
    <property type="entry name" value="Peptidase_S26"/>
</dbReference>
<protein>
    <submittedName>
        <fullName evidence="5">Signal peptidase I</fullName>
        <ecNumber evidence="5">3.4.21.89</ecNumber>
    </submittedName>
</protein>
<dbReference type="PRINTS" id="PR00727">
    <property type="entry name" value="LEADERPTASE"/>
</dbReference>
<dbReference type="InterPro" id="IPR000223">
    <property type="entry name" value="Pept_S26A_signal_pept_1"/>
</dbReference>
<dbReference type="GO" id="GO:0004252">
    <property type="term" value="F:serine-type endopeptidase activity"/>
    <property type="evidence" value="ECO:0007669"/>
    <property type="project" value="InterPro"/>
</dbReference>
<dbReference type="CDD" id="cd06530">
    <property type="entry name" value="S26_SPase_I"/>
    <property type="match status" value="1"/>
</dbReference>
<evidence type="ECO:0000313" key="5">
    <source>
        <dbReference type="EMBL" id="NYF39065.1"/>
    </source>
</evidence>
<dbReference type="EMBL" id="JACCCO010000001">
    <property type="protein sequence ID" value="NYF39065.1"/>
    <property type="molecule type" value="Genomic_DNA"/>
</dbReference>
<dbReference type="EC" id="3.4.21.89" evidence="5"/>
<dbReference type="Proteomes" id="UP000576393">
    <property type="component" value="Unassembled WGS sequence"/>
</dbReference>
<evidence type="ECO:0000256" key="3">
    <source>
        <dbReference type="PIRSR" id="PIRSR600223-1"/>
    </source>
</evidence>
<feature type="active site" evidence="3">
    <location>
        <position position="32"/>
    </location>
</feature>
<feature type="active site" evidence="3">
    <location>
        <position position="80"/>
    </location>
</feature>
<dbReference type="GO" id="GO:0009003">
    <property type="term" value="F:signal peptidase activity"/>
    <property type="evidence" value="ECO:0007669"/>
    <property type="project" value="UniProtKB-EC"/>
</dbReference>
<dbReference type="RefSeq" id="WP_179818727.1">
    <property type="nucleotide sequence ID" value="NZ_JACCCO010000001.1"/>
</dbReference>
<dbReference type="Pfam" id="PF10502">
    <property type="entry name" value="Peptidase_S26"/>
    <property type="match status" value="1"/>
</dbReference>
<comment type="caution">
    <text evidence="5">The sequence shown here is derived from an EMBL/GenBank/DDBJ whole genome shotgun (WGS) entry which is preliminary data.</text>
</comment>
<keyword evidence="5" id="KW-0378">Hydrolase</keyword>
<proteinExistence type="inferred from homology"/>
<accession>A0A852UZS3</accession>
<keyword evidence="6" id="KW-1185">Reference proteome</keyword>
<dbReference type="InterPro" id="IPR036286">
    <property type="entry name" value="LexA/Signal_pep-like_sf"/>
</dbReference>
<name>A0A852UZS3_9ACTN</name>
<feature type="domain" description="Peptidase S26" evidence="4">
    <location>
        <begin position="6"/>
        <end position="90"/>
    </location>
</feature>
<gene>
    <name evidence="5" type="ORF">HDA43_001224</name>
</gene>
<dbReference type="SUPFAM" id="SSF51306">
    <property type="entry name" value="LexA/Signal peptidase"/>
    <property type="match status" value="1"/>
</dbReference>
<dbReference type="PANTHER" id="PTHR43390">
    <property type="entry name" value="SIGNAL PEPTIDASE I"/>
    <property type="match status" value="1"/>
</dbReference>
<dbReference type="PANTHER" id="PTHR43390:SF1">
    <property type="entry name" value="CHLOROPLAST PROCESSING PEPTIDASE"/>
    <property type="match status" value="1"/>
</dbReference>
<sequence>MWWLIPAALAVAAAAALRWARRLVVATVSGPSMEPAFADGDRVLARPVRPGRVRPGQVVVVLPEYEGVRPRRPARRLLIKRVVAVPGDPVPDGLGPALAGAAGTPVPSDRFVLLGDNPGHSVDSRQEGFFAAARIQGVVVRRLGETAGNNSQ</sequence>
<evidence type="ECO:0000256" key="1">
    <source>
        <dbReference type="ARBA" id="ARBA00004401"/>
    </source>
</evidence>
<dbReference type="Gene3D" id="2.10.109.10">
    <property type="entry name" value="Umud Fragment, subunit A"/>
    <property type="match status" value="1"/>
</dbReference>
<dbReference type="GO" id="GO:0005886">
    <property type="term" value="C:plasma membrane"/>
    <property type="evidence" value="ECO:0007669"/>
    <property type="project" value="UniProtKB-SubCell"/>
</dbReference>
<dbReference type="AlphaFoldDB" id="A0A852UZS3"/>
<comment type="subcellular location">
    <subcellularLocation>
        <location evidence="1">Cell membrane</location>
        <topology evidence="1">Single-pass type II membrane protein</topology>
    </subcellularLocation>
</comment>